<dbReference type="InterPro" id="IPR036390">
    <property type="entry name" value="WH_DNA-bd_sf"/>
</dbReference>
<dbReference type="InterPro" id="IPR020476">
    <property type="entry name" value="Nudix_hydrolase"/>
</dbReference>
<sequence length="232" mass="26763">MYQYKYPHPAVTTDCVVFGFDGKQLHILLIERGIEPFKGLWALPGGFMNMDETVEQCALRELKEETGVENIYMEQFHVFSDVRRDPRERVVTVAFLALVRKSDFRLIAGDDAARASWFEVDELPPLAFDHHDIIAMARRRLPEMMRAKPVGFRLLDEKFSMNELQRLYEAVNGITYDRRNFARKMSSTGLLRDEGVSPVASHNRFPNLYSFDEDAYKAETDGCLSPDNPFNV</sequence>
<dbReference type="Pfam" id="PF00293">
    <property type="entry name" value="NUDIX"/>
    <property type="match status" value="1"/>
</dbReference>
<comment type="similarity">
    <text evidence="2">Belongs to the Nudix hydrolase family.</text>
</comment>
<evidence type="ECO:0000256" key="1">
    <source>
        <dbReference type="ARBA" id="ARBA00022801"/>
    </source>
</evidence>
<dbReference type="PROSITE" id="PS00893">
    <property type="entry name" value="NUDIX_BOX"/>
    <property type="match status" value="1"/>
</dbReference>
<dbReference type="GO" id="GO:0016787">
    <property type="term" value="F:hydrolase activity"/>
    <property type="evidence" value="ECO:0007669"/>
    <property type="project" value="UniProtKB-KW"/>
</dbReference>
<dbReference type="Gene3D" id="1.10.10.10">
    <property type="entry name" value="Winged helix-like DNA-binding domain superfamily/Winged helix DNA-binding domain"/>
    <property type="match status" value="1"/>
</dbReference>
<dbReference type="InterPro" id="IPR015797">
    <property type="entry name" value="NUDIX_hydrolase-like_dom_sf"/>
</dbReference>
<protein>
    <submittedName>
        <fullName evidence="3">NUDIX hydrolase</fullName>
    </submittedName>
</protein>
<dbReference type="InterPro" id="IPR000086">
    <property type="entry name" value="NUDIX_hydrolase_dom"/>
</dbReference>
<dbReference type="InterPro" id="IPR054105">
    <property type="entry name" value="WHD_NrtR"/>
</dbReference>
<name>A0A4Q0U7H8_9BACT</name>
<keyword evidence="1 2" id="KW-0378">Hydrolase</keyword>
<gene>
    <name evidence="3" type="ORF">K8V47_01115</name>
</gene>
<dbReference type="InterPro" id="IPR020084">
    <property type="entry name" value="NUDIX_hydrolase_CS"/>
</dbReference>
<organism evidence="3 4">
    <name type="scientific">Candidatus Amulumruptor caecigallinarius</name>
    <dbReference type="NCBI Taxonomy" id="2109911"/>
    <lineage>
        <taxon>Bacteria</taxon>
        <taxon>Pseudomonadati</taxon>
        <taxon>Bacteroidota</taxon>
        <taxon>Bacteroidia</taxon>
        <taxon>Bacteroidales</taxon>
        <taxon>Muribaculaceae</taxon>
        <taxon>Candidatus Amulumruptor</taxon>
    </lineage>
</organism>
<accession>A0A4Q0U7H8</accession>
<reference evidence="3" key="2">
    <citation type="submission" date="2021-09" db="EMBL/GenBank/DDBJ databases">
        <authorList>
            <person name="Gilroy R."/>
        </authorList>
    </citation>
    <scope>NUCLEOTIDE SEQUENCE</scope>
    <source>
        <strain evidence="3">4100</strain>
    </source>
</reference>
<evidence type="ECO:0000313" key="4">
    <source>
        <dbReference type="Proteomes" id="UP000711407"/>
    </source>
</evidence>
<comment type="caution">
    <text evidence="3">The sequence shown here is derived from an EMBL/GenBank/DDBJ whole genome shotgun (WGS) entry which is preliminary data.</text>
</comment>
<dbReference type="Pfam" id="PF21906">
    <property type="entry name" value="WHD_NrtR"/>
    <property type="match status" value="1"/>
</dbReference>
<reference evidence="3" key="1">
    <citation type="journal article" date="2021" name="PeerJ">
        <title>Extensive microbial diversity within the chicken gut microbiome revealed by metagenomics and culture.</title>
        <authorList>
            <person name="Gilroy R."/>
            <person name="Ravi A."/>
            <person name="Getino M."/>
            <person name="Pursley I."/>
            <person name="Horton D.L."/>
            <person name="Alikhan N.F."/>
            <person name="Baker D."/>
            <person name="Gharbi K."/>
            <person name="Hall N."/>
            <person name="Watson M."/>
            <person name="Adriaenssens E.M."/>
            <person name="Foster-Nyarko E."/>
            <person name="Jarju S."/>
            <person name="Secka A."/>
            <person name="Antonio M."/>
            <person name="Oren A."/>
            <person name="Chaudhuri R.R."/>
            <person name="La Ragione R."/>
            <person name="Hildebrand F."/>
            <person name="Pallen M.J."/>
        </authorList>
    </citation>
    <scope>NUCLEOTIDE SEQUENCE</scope>
    <source>
        <strain evidence="3">4100</strain>
    </source>
</reference>
<dbReference type="PROSITE" id="PS51462">
    <property type="entry name" value="NUDIX"/>
    <property type="match status" value="1"/>
</dbReference>
<dbReference type="PRINTS" id="PR00502">
    <property type="entry name" value="NUDIXFAMILY"/>
</dbReference>
<dbReference type="Proteomes" id="UP000711407">
    <property type="component" value="Unassembled WGS sequence"/>
</dbReference>
<dbReference type="Gene3D" id="3.90.79.10">
    <property type="entry name" value="Nucleoside Triphosphate Pyrophosphohydrolase"/>
    <property type="match status" value="1"/>
</dbReference>
<dbReference type="EMBL" id="DYXT01000009">
    <property type="protein sequence ID" value="HJE38353.1"/>
    <property type="molecule type" value="Genomic_DNA"/>
</dbReference>
<dbReference type="SUPFAM" id="SSF55811">
    <property type="entry name" value="Nudix"/>
    <property type="match status" value="1"/>
</dbReference>
<dbReference type="PANTHER" id="PTHR43736:SF4">
    <property type="entry name" value="SLR1690 PROTEIN"/>
    <property type="match status" value="1"/>
</dbReference>
<dbReference type="InterPro" id="IPR036388">
    <property type="entry name" value="WH-like_DNA-bd_sf"/>
</dbReference>
<evidence type="ECO:0000313" key="3">
    <source>
        <dbReference type="EMBL" id="HJE38353.1"/>
    </source>
</evidence>
<dbReference type="SUPFAM" id="SSF46785">
    <property type="entry name" value="Winged helix' DNA-binding domain"/>
    <property type="match status" value="1"/>
</dbReference>
<dbReference type="CDD" id="cd18873">
    <property type="entry name" value="NUDIX_NadM_like"/>
    <property type="match status" value="1"/>
</dbReference>
<dbReference type="AlphaFoldDB" id="A0A4Q0U7H8"/>
<proteinExistence type="inferred from homology"/>
<evidence type="ECO:0000256" key="2">
    <source>
        <dbReference type="RuleBase" id="RU003476"/>
    </source>
</evidence>
<dbReference type="PANTHER" id="PTHR43736">
    <property type="entry name" value="ADP-RIBOSE PYROPHOSPHATASE"/>
    <property type="match status" value="1"/>
</dbReference>